<keyword evidence="4" id="KW-1185">Reference proteome</keyword>
<evidence type="ECO:0000256" key="1">
    <source>
        <dbReference type="SAM" id="MobiDB-lite"/>
    </source>
</evidence>
<evidence type="ECO:0000259" key="2">
    <source>
        <dbReference type="Pfam" id="PF03771"/>
    </source>
</evidence>
<dbReference type="EMBL" id="CP109495">
    <property type="protein sequence ID" value="WUX51312.1"/>
    <property type="molecule type" value="Genomic_DNA"/>
</dbReference>
<reference evidence="3" key="1">
    <citation type="submission" date="2022-10" db="EMBL/GenBank/DDBJ databases">
        <title>The complete genomes of actinobacterial strains from the NBC collection.</title>
        <authorList>
            <person name="Joergensen T.S."/>
            <person name="Alvarez Arevalo M."/>
            <person name="Sterndorff E.B."/>
            <person name="Faurdal D."/>
            <person name="Vuksanovic O."/>
            <person name="Mourched A.-S."/>
            <person name="Charusanti P."/>
            <person name="Shaw S."/>
            <person name="Blin K."/>
            <person name="Weber T."/>
        </authorList>
    </citation>
    <scope>NUCLEOTIDE SEQUENCE</scope>
    <source>
        <strain evidence="3">NBC_01432</strain>
    </source>
</reference>
<protein>
    <submittedName>
        <fullName evidence="3">DUF317 domain-containing protein</fullName>
    </submittedName>
</protein>
<accession>A0ABZ1ZXW6</accession>
<feature type="compositionally biased region" description="Low complexity" evidence="1">
    <location>
        <begin position="253"/>
        <end position="270"/>
    </location>
</feature>
<feature type="region of interest" description="Disordered" evidence="1">
    <location>
        <begin position="240"/>
        <end position="270"/>
    </location>
</feature>
<feature type="domain" description="DUF317" evidence="2">
    <location>
        <begin position="144"/>
        <end position="201"/>
    </location>
</feature>
<dbReference type="RefSeq" id="WP_329074951.1">
    <property type="nucleotide sequence ID" value="NZ_CP109495.1"/>
</dbReference>
<dbReference type="InterPro" id="IPR005523">
    <property type="entry name" value="DUF317_SPDY"/>
</dbReference>
<dbReference type="Pfam" id="PF03771">
    <property type="entry name" value="SPDY"/>
    <property type="match status" value="2"/>
</dbReference>
<evidence type="ECO:0000313" key="3">
    <source>
        <dbReference type="EMBL" id="WUX51312.1"/>
    </source>
</evidence>
<feature type="domain" description="DUF317" evidence="2">
    <location>
        <begin position="61"/>
        <end position="115"/>
    </location>
</feature>
<evidence type="ECO:0000313" key="4">
    <source>
        <dbReference type="Proteomes" id="UP001432209"/>
    </source>
</evidence>
<gene>
    <name evidence="3" type="ORF">OG442_07040</name>
</gene>
<dbReference type="Proteomes" id="UP001432209">
    <property type="component" value="Chromosome"/>
</dbReference>
<proteinExistence type="predicted"/>
<sequence length="270" mass="29877">MTKTKKKQWAGWGPGERPEQHYLVAPRHLAGGGDLRHVSEYLRASGWRDRSKTGGPLVFDSPDRTVRVGYDPFVQPGGWTISGKRTPSQDAWYATFGPRVPVEIVAGFTDALTESHAAHAPNVWQPLHWQGWSGERVPHVGMSSPDGTAFLQFHQSGPGQAMWWARAATEYGTAWHATFTPTTPMHLITAFTTALAHPDPVMRPRGHVPPSRHIRTRSMSVTPSQLRAWQQTRITAARATTWARNTAARRRPGTTPAGPRQTAGGSYARR</sequence>
<name>A0ABZ1ZXW6_STRNV</name>
<organism evidence="3 4">
    <name type="scientific">Streptomyces niveus</name>
    <name type="common">Streptomyces spheroides</name>
    <dbReference type="NCBI Taxonomy" id="193462"/>
    <lineage>
        <taxon>Bacteria</taxon>
        <taxon>Bacillati</taxon>
        <taxon>Actinomycetota</taxon>
        <taxon>Actinomycetes</taxon>
        <taxon>Kitasatosporales</taxon>
        <taxon>Streptomycetaceae</taxon>
        <taxon>Streptomyces</taxon>
    </lineage>
</organism>